<keyword evidence="9" id="KW-0961">Cell wall biogenesis/degradation</keyword>
<evidence type="ECO:0000256" key="9">
    <source>
        <dbReference type="ARBA" id="ARBA00023316"/>
    </source>
</evidence>
<dbReference type="AlphaFoldDB" id="A0AAV3NR12"/>
<protein>
    <recommendedName>
        <fullName evidence="3">endo-polygalacturonase</fullName>
        <ecNumber evidence="3">3.2.1.15</ecNumber>
    </recommendedName>
    <alternativeName>
        <fullName evidence="11">Pectinase</fullName>
    </alternativeName>
</protein>
<dbReference type="GO" id="GO:0005975">
    <property type="term" value="P:carbohydrate metabolic process"/>
    <property type="evidence" value="ECO:0007669"/>
    <property type="project" value="InterPro"/>
</dbReference>
<dbReference type="Pfam" id="PF00295">
    <property type="entry name" value="Glyco_hydro_28"/>
    <property type="match status" value="1"/>
</dbReference>
<evidence type="ECO:0000256" key="6">
    <source>
        <dbReference type="ARBA" id="ARBA00022729"/>
    </source>
</evidence>
<feature type="active site" evidence="12">
    <location>
        <position position="290"/>
    </location>
</feature>
<dbReference type="PANTHER" id="PTHR31375">
    <property type="match status" value="1"/>
</dbReference>
<comment type="catalytic activity">
    <reaction evidence="10">
        <text>(1,4-alpha-D-galacturonosyl)n+m + H2O = (1,4-alpha-D-galacturonosyl)n + (1,4-alpha-D-galacturonosyl)m.</text>
        <dbReference type="EC" id="3.2.1.15"/>
    </reaction>
</comment>
<evidence type="ECO:0000256" key="12">
    <source>
        <dbReference type="PROSITE-ProRule" id="PRU10052"/>
    </source>
</evidence>
<dbReference type="GO" id="GO:0009830">
    <property type="term" value="P:cell wall modification involved in abscission"/>
    <property type="evidence" value="ECO:0007669"/>
    <property type="project" value="UniProtKB-ARBA"/>
</dbReference>
<dbReference type="InterPro" id="IPR000743">
    <property type="entry name" value="Glyco_hydro_28"/>
</dbReference>
<dbReference type="GO" id="GO:0004650">
    <property type="term" value="F:polygalacturonase activity"/>
    <property type="evidence" value="ECO:0007669"/>
    <property type="project" value="UniProtKB-EC"/>
</dbReference>
<evidence type="ECO:0000256" key="7">
    <source>
        <dbReference type="ARBA" id="ARBA00022801"/>
    </source>
</evidence>
<dbReference type="PROSITE" id="PS00502">
    <property type="entry name" value="POLYGALACTURONASE"/>
    <property type="match status" value="1"/>
</dbReference>
<comment type="caution">
    <text evidence="15">The sequence shown here is derived from an EMBL/GenBank/DDBJ whole genome shotgun (WGS) entry which is preliminary data.</text>
</comment>
<evidence type="ECO:0000313" key="15">
    <source>
        <dbReference type="EMBL" id="GAA0141556.1"/>
    </source>
</evidence>
<keyword evidence="16" id="KW-1185">Reference proteome</keyword>
<dbReference type="EC" id="3.2.1.15" evidence="3"/>
<dbReference type="GO" id="GO:0009901">
    <property type="term" value="P:anther dehiscence"/>
    <property type="evidence" value="ECO:0007669"/>
    <property type="project" value="UniProtKB-ARBA"/>
</dbReference>
<dbReference type="EMBL" id="BAABME010000297">
    <property type="protein sequence ID" value="GAA0141556.1"/>
    <property type="molecule type" value="Genomic_DNA"/>
</dbReference>
<evidence type="ECO:0000256" key="3">
    <source>
        <dbReference type="ARBA" id="ARBA00012736"/>
    </source>
</evidence>
<dbReference type="InterPro" id="IPR006626">
    <property type="entry name" value="PbH1"/>
</dbReference>
<keyword evidence="7 13" id="KW-0378">Hydrolase</keyword>
<reference evidence="15 16" key="1">
    <citation type="submission" date="2024-01" db="EMBL/GenBank/DDBJ databases">
        <title>The complete chloroplast genome sequence of Lithospermum erythrorhizon: insights into the phylogenetic relationship among Boraginaceae species and the maternal lineages of purple gromwells.</title>
        <authorList>
            <person name="Okada T."/>
            <person name="Watanabe K."/>
        </authorList>
    </citation>
    <scope>NUCLEOTIDE SEQUENCE [LARGE SCALE GENOMIC DNA]</scope>
</reference>
<dbReference type="InterPro" id="IPR012334">
    <property type="entry name" value="Pectin_lyas_fold"/>
</dbReference>
<feature type="signal peptide" evidence="14">
    <location>
        <begin position="1"/>
        <end position="21"/>
    </location>
</feature>
<comment type="similarity">
    <text evidence="2 13">Belongs to the glycosyl hydrolase 28 family.</text>
</comment>
<evidence type="ECO:0000256" key="2">
    <source>
        <dbReference type="ARBA" id="ARBA00008834"/>
    </source>
</evidence>
<dbReference type="SUPFAM" id="SSF51126">
    <property type="entry name" value="Pectin lyase-like"/>
    <property type="match status" value="1"/>
</dbReference>
<dbReference type="Proteomes" id="UP001454036">
    <property type="component" value="Unassembled WGS sequence"/>
</dbReference>
<evidence type="ECO:0000256" key="10">
    <source>
        <dbReference type="ARBA" id="ARBA00034074"/>
    </source>
</evidence>
<gene>
    <name evidence="15" type="ORF">LIER_02675</name>
</gene>
<name>A0AAV3NR12_LITER</name>
<sequence length="445" mass="49207">MILQRIFVVSLLAVLVCSTSSMTRRAEEEESFMHIVGPGNENNHGRSMLEKVTNFMNDLITSKKNPKQRIFNVDDFGAKGDGSNDTMAFLEAWKIACKTPKSIILVPSNKTYVLKPPIKFLGPCKSKLIMRIHGTIKASSNMKEYEKDPRKWVSFEQVQDLTVDGGGTFNGNGKVWWESSCKINNTKGCHTSGAPTAATFDRCTNLRVTNLRFLNSQQIHVGFQRCRNVDVSDLTVIAPQDSPNTDGIHVSSTEDINIKDCIIGTGDDCISIVSGSKNVRVKDIMCGPGHGISIGSLGKHNSRDTVSDIHVQGVTLWGTTNGVRIKTWQGGQGYAKNIQFVNIKMMDVSNPIIIDQNYCDQKEPCLNQTDAVQVKNIVYKNIRGTSNSELAMKYDCSKHDSCQSIRVENIRLFRHGDANVKSFCANGNVAVVGDIFPPLYCQQST</sequence>
<keyword evidence="6 14" id="KW-0732">Signal</keyword>
<feature type="chain" id="PRO_5043875872" description="endo-polygalacturonase" evidence="14">
    <location>
        <begin position="22"/>
        <end position="445"/>
    </location>
</feature>
<comment type="subcellular location">
    <subcellularLocation>
        <location evidence="1">Secreted</location>
        <location evidence="1">Cell wall</location>
    </subcellularLocation>
</comment>
<evidence type="ECO:0000256" key="14">
    <source>
        <dbReference type="SAM" id="SignalP"/>
    </source>
</evidence>
<accession>A0AAV3NR12</accession>
<keyword evidence="5" id="KW-0964">Secreted</keyword>
<proteinExistence type="inferred from homology"/>
<evidence type="ECO:0000256" key="11">
    <source>
        <dbReference type="ARBA" id="ARBA00083621"/>
    </source>
</evidence>
<organism evidence="15 16">
    <name type="scientific">Lithospermum erythrorhizon</name>
    <name type="common">Purple gromwell</name>
    <name type="synonym">Lithospermum officinale var. erythrorhizon</name>
    <dbReference type="NCBI Taxonomy" id="34254"/>
    <lineage>
        <taxon>Eukaryota</taxon>
        <taxon>Viridiplantae</taxon>
        <taxon>Streptophyta</taxon>
        <taxon>Embryophyta</taxon>
        <taxon>Tracheophyta</taxon>
        <taxon>Spermatophyta</taxon>
        <taxon>Magnoliopsida</taxon>
        <taxon>eudicotyledons</taxon>
        <taxon>Gunneridae</taxon>
        <taxon>Pentapetalae</taxon>
        <taxon>asterids</taxon>
        <taxon>lamiids</taxon>
        <taxon>Boraginales</taxon>
        <taxon>Boraginaceae</taxon>
        <taxon>Boraginoideae</taxon>
        <taxon>Lithospermeae</taxon>
        <taxon>Lithospermum</taxon>
    </lineage>
</organism>
<evidence type="ECO:0000256" key="13">
    <source>
        <dbReference type="RuleBase" id="RU361169"/>
    </source>
</evidence>
<evidence type="ECO:0000256" key="4">
    <source>
        <dbReference type="ARBA" id="ARBA00022512"/>
    </source>
</evidence>
<evidence type="ECO:0000313" key="16">
    <source>
        <dbReference type="Proteomes" id="UP001454036"/>
    </source>
</evidence>
<keyword evidence="8 13" id="KW-0326">Glycosidase</keyword>
<dbReference type="FunFam" id="2.160.20.10:FF:000028">
    <property type="entry name" value="Polygalacturonase QRT2"/>
    <property type="match status" value="1"/>
</dbReference>
<evidence type="ECO:0000256" key="5">
    <source>
        <dbReference type="ARBA" id="ARBA00022525"/>
    </source>
</evidence>
<dbReference type="Gene3D" id="2.160.20.10">
    <property type="entry name" value="Single-stranded right-handed beta-helix, Pectin lyase-like"/>
    <property type="match status" value="1"/>
</dbReference>
<evidence type="ECO:0000256" key="8">
    <source>
        <dbReference type="ARBA" id="ARBA00023295"/>
    </source>
</evidence>
<keyword evidence="4" id="KW-0134">Cell wall</keyword>
<dbReference type="GO" id="GO:0010047">
    <property type="term" value="P:fruit dehiscence"/>
    <property type="evidence" value="ECO:0007669"/>
    <property type="project" value="UniProtKB-ARBA"/>
</dbReference>
<dbReference type="InterPro" id="IPR011050">
    <property type="entry name" value="Pectin_lyase_fold/virulence"/>
</dbReference>
<evidence type="ECO:0000256" key="1">
    <source>
        <dbReference type="ARBA" id="ARBA00004191"/>
    </source>
</evidence>
<dbReference type="SMART" id="SM00710">
    <property type="entry name" value="PbH1"/>
    <property type="match status" value="6"/>
</dbReference>